<reference evidence="2 3" key="1">
    <citation type="submission" date="2022-06" db="EMBL/GenBank/DDBJ databases">
        <title>Pseudarthrobacter sp. strain RMG13 Genome sequencing and assembly.</title>
        <authorList>
            <person name="Kim I."/>
        </authorList>
    </citation>
    <scope>NUCLEOTIDE SEQUENCE [LARGE SCALE GENOMIC DNA]</scope>
    <source>
        <strain evidence="2 3">RMG13</strain>
    </source>
</reference>
<sequence length="112" mass="12428">MTTPLDNTESGMDIRSLWSVLDPATRQWFIDHTGNTIVPRKITAKLCEVAGRPLPQDSHGQLQLSGDDIVFIRNRAHSAFAAHGTGRIFEAAQPKDASQAHRSKHTVHPHRT</sequence>
<dbReference type="Proteomes" id="UP001524318">
    <property type="component" value="Unassembled WGS sequence"/>
</dbReference>
<evidence type="ECO:0000313" key="2">
    <source>
        <dbReference type="EMBL" id="MCP8999417.1"/>
    </source>
</evidence>
<proteinExistence type="predicted"/>
<feature type="region of interest" description="Disordered" evidence="1">
    <location>
        <begin position="91"/>
        <end position="112"/>
    </location>
</feature>
<evidence type="ECO:0000313" key="3">
    <source>
        <dbReference type="Proteomes" id="UP001524318"/>
    </source>
</evidence>
<comment type="caution">
    <text evidence="2">The sequence shown here is derived from an EMBL/GenBank/DDBJ whole genome shotgun (WGS) entry which is preliminary data.</text>
</comment>
<feature type="compositionally biased region" description="Basic residues" evidence="1">
    <location>
        <begin position="101"/>
        <end position="112"/>
    </location>
</feature>
<gene>
    <name evidence="2" type="ORF">NFC73_06650</name>
</gene>
<evidence type="ECO:0000256" key="1">
    <source>
        <dbReference type="SAM" id="MobiDB-lite"/>
    </source>
</evidence>
<dbReference type="RefSeq" id="WP_254748698.1">
    <property type="nucleotide sequence ID" value="NZ_JANCLV010000003.1"/>
</dbReference>
<name>A0ABT1LLY0_9MICC</name>
<organism evidence="2 3">
    <name type="scientific">Pseudarthrobacter humi</name>
    <dbReference type="NCBI Taxonomy" id="2952523"/>
    <lineage>
        <taxon>Bacteria</taxon>
        <taxon>Bacillati</taxon>
        <taxon>Actinomycetota</taxon>
        <taxon>Actinomycetes</taxon>
        <taxon>Micrococcales</taxon>
        <taxon>Micrococcaceae</taxon>
        <taxon>Pseudarthrobacter</taxon>
    </lineage>
</organism>
<accession>A0ABT1LLY0</accession>
<dbReference type="EMBL" id="JANCLV010000003">
    <property type="protein sequence ID" value="MCP8999417.1"/>
    <property type="molecule type" value="Genomic_DNA"/>
</dbReference>
<keyword evidence="3" id="KW-1185">Reference proteome</keyword>
<protein>
    <submittedName>
        <fullName evidence="2">Uncharacterized protein</fullName>
    </submittedName>
</protein>